<organism evidence="3 4">
    <name type="scientific">Muricoccus vinaceus</name>
    <dbReference type="NCBI Taxonomy" id="424704"/>
    <lineage>
        <taxon>Bacteria</taxon>
        <taxon>Pseudomonadati</taxon>
        <taxon>Pseudomonadota</taxon>
        <taxon>Alphaproteobacteria</taxon>
        <taxon>Acetobacterales</taxon>
        <taxon>Roseomonadaceae</taxon>
        <taxon>Muricoccus</taxon>
    </lineage>
</organism>
<dbReference type="EMBL" id="JBHLVZ010000034">
    <property type="protein sequence ID" value="MFC0386601.1"/>
    <property type="molecule type" value="Genomic_DNA"/>
</dbReference>
<evidence type="ECO:0000256" key="1">
    <source>
        <dbReference type="SAM" id="MobiDB-lite"/>
    </source>
</evidence>
<feature type="domain" description="DNA polymerase Y-family little finger" evidence="2">
    <location>
        <begin position="56"/>
        <end position="167"/>
    </location>
</feature>
<dbReference type="InterPro" id="IPR050116">
    <property type="entry name" value="DNA_polymerase-Y"/>
</dbReference>
<dbReference type="PANTHER" id="PTHR11076:SF33">
    <property type="entry name" value="DNA POLYMERASE KAPPA"/>
    <property type="match status" value="1"/>
</dbReference>
<sequence>GPATAARMEALGIRTGRDLRERSLAFQQEHFGKAGAHFHAIARGEDHRPVVPDRPRKSSGSETTYARDLATPPEVEQGIAALAEEVWAWCEKTGTFGRTVTVKVKFTDFRQVTRSRTSPVPVTSRTELARISRELAHGVFPLPKAVRLLGVTVSGFDGMDAVRPDQISLDFG</sequence>
<proteinExistence type="predicted"/>
<evidence type="ECO:0000259" key="2">
    <source>
        <dbReference type="Pfam" id="PF11799"/>
    </source>
</evidence>
<dbReference type="SUPFAM" id="SSF100879">
    <property type="entry name" value="Lesion bypass DNA polymerase (Y-family), little finger domain"/>
    <property type="match status" value="1"/>
</dbReference>
<dbReference type="Proteomes" id="UP001589789">
    <property type="component" value="Unassembled WGS sequence"/>
</dbReference>
<gene>
    <name evidence="3" type="ORF">ACFFIC_13745</name>
</gene>
<accession>A0ABV6ISM8</accession>
<dbReference type="InterPro" id="IPR043502">
    <property type="entry name" value="DNA/RNA_pol_sf"/>
</dbReference>
<comment type="caution">
    <text evidence="3">The sequence shown here is derived from an EMBL/GenBank/DDBJ whole genome shotgun (WGS) entry which is preliminary data.</text>
</comment>
<protein>
    <submittedName>
        <fullName evidence="3">DNA polymerase IV</fullName>
    </submittedName>
</protein>
<feature type="non-terminal residue" evidence="3">
    <location>
        <position position="1"/>
    </location>
</feature>
<dbReference type="InterPro" id="IPR017961">
    <property type="entry name" value="DNA_pol_Y-fam_little_finger"/>
</dbReference>
<evidence type="ECO:0000313" key="3">
    <source>
        <dbReference type="EMBL" id="MFC0386601.1"/>
    </source>
</evidence>
<dbReference type="Gene3D" id="1.10.150.20">
    <property type="entry name" value="5' to 3' exonuclease, C-terminal subdomain"/>
    <property type="match status" value="1"/>
</dbReference>
<reference evidence="3 4" key="1">
    <citation type="submission" date="2024-09" db="EMBL/GenBank/DDBJ databases">
        <authorList>
            <person name="Sun Q."/>
            <person name="Mori K."/>
        </authorList>
    </citation>
    <scope>NUCLEOTIDE SEQUENCE [LARGE SCALE GENOMIC DNA]</scope>
    <source>
        <strain evidence="3 4">CCM 7468</strain>
    </source>
</reference>
<feature type="region of interest" description="Disordered" evidence="1">
    <location>
        <begin position="43"/>
        <end position="69"/>
    </location>
</feature>
<dbReference type="InterPro" id="IPR036775">
    <property type="entry name" value="DNA_pol_Y-fam_lit_finger_sf"/>
</dbReference>
<dbReference type="Pfam" id="PF11799">
    <property type="entry name" value="IMS_C"/>
    <property type="match status" value="1"/>
</dbReference>
<dbReference type="SUPFAM" id="SSF56672">
    <property type="entry name" value="DNA/RNA polymerases"/>
    <property type="match status" value="1"/>
</dbReference>
<evidence type="ECO:0000313" key="4">
    <source>
        <dbReference type="Proteomes" id="UP001589789"/>
    </source>
</evidence>
<dbReference type="Gene3D" id="3.30.1490.100">
    <property type="entry name" value="DNA polymerase, Y-family, little finger domain"/>
    <property type="match status" value="1"/>
</dbReference>
<dbReference type="PANTHER" id="PTHR11076">
    <property type="entry name" value="DNA REPAIR POLYMERASE UMUC / TRANSFERASE FAMILY MEMBER"/>
    <property type="match status" value="1"/>
</dbReference>
<feature type="compositionally biased region" description="Basic and acidic residues" evidence="1">
    <location>
        <begin position="43"/>
        <end position="56"/>
    </location>
</feature>
<name>A0ABV6ISM8_9PROT</name>
<keyword evidence="4" id="KW-1185">Reference proteome</keyword>